<dbReference type="GO" id="GO:0003676">
    <property type="term" value="F:nucleic acid binding"/>
    <property type="evidence" value="ECO:0007669"/>
    <property type="project" value="InterPro"/>
</dbReference>
<dbReference type="EMBL" id="FTOV01000028">
    <property type="protein sequence ID" value="SIT28386.1"/>
    <property type="molecule type" value="Genomic_DNA"/>
</dbReference>
<evidence type="ECO:0000259" key="1">
    <source>
        <dbReference type="PROSITE" id="PS50994"/>
    </source>
</evidence>
<organism evidence="2 3">
    <name type="scientific">Chryseobacterium gambrini</name>
    <dbReference type="NCBI Taxonomy" id="373672"/>
    <lineage>
        <taxon>Bacteria</taxon>
        <taxon>Pseudomonadati</taxon>
        <taxon>Bacteroidota</taxon>
        <taxon>Flavobacteriia</taxon>
        <taxon>Flavobacteriales</taxon>
        <taxon>Weeksellaceae</taxon>
        <taxon>Chryseobacterium group</taxon>
        <taxon>Chryseobacterium</taxon>
    </lineage>
</organism>
<dbReference type="PROSITE" id="PS50994">
    <property type="entry name" value="INTEGRASE"/>
    <property type="match status" value="1"/>
</dbReference>
<dbReference type="InterPro" id="IPR025948">
    <property type="entry name" value="HTH-like_dom"/>
</dbReference>
<dbReference type="GO" id="GO:0015074">
    <property type="term" value="P:DNA integration"/>
    <property type="evidence" value="ECO:0007669"/>
    <property type="project" value="InterPro"/>
</dbReference>
<dbReference type="AlphaFoldDB" id="A0A1N7QZU8"/>
<dbReference type="Pfam" id="PF00665">
    <property type="entry name" value="rve"/>
    <property type="match status" value="1"/>
</dbReference>
<dbReference type="NCBIfam" id="NF033516">
    <property type="entry name" value="transpos_IS3"/>
    <property type="match status" value="1"/>
</dbReference>
<dbReference type="InterPro" id="IPR050900">
    <property type="entry name" value="Transposase_IS3/IS150/IS904"/>
</dbReference>
<dbReference type="Gene3D" id="3.30.420.10">
    <property type="entry name" value="Ribonuclease H-like superfamily/Ribonuclease H"/>
    <property type="match status" value="1"/>
</dbReference>
<dbReference type="PANTHER" id="PTHR46889">
    <property type="entry name" value="TRANSPOSASE INSF FOR INSERTION SEQUENCE IS3B-RELATED"/>
    <property type="match status" value="1"/>
</dbReference>
<dbReference type="PANTHER" id="PTHR46889:SF4">
    <property type="entry name" value="TRANSPOSASE INSO FOR INSERTION SEQUENCE ELEMENT IS911B-RELATED"/>
    <property type="match status" value="1"/>
</dbReference>
<dbReference type="Pfam" id="PF13276">
    <property type="entry name" value="HTH_21"/>
    <property type="match status" value="1"/>
</dbReference>
<gene>
    <name evidence="2" type="ORF">SAMN05421785_12810</name>
</gene>
<dbReference type="InterPro" id="IPR048020">
    <property type="entry name" value="Transpos_IS3"/>
</dbReference>
<accession>A0A1N7QZU8</accession>
<dbReference type="InterPro" id="IPR001584">
    <property type="entry name" value="Integrase_cat-core"/>
</dbReference>
<dbReference type="InterPro" id="IPR012337">
    <property type="entry name" value="RNaseH-like_sf"/>
</dbReference>
<sequence>MKYKFIKNNESVFPIEKMCQILQLSSSSYYKWKNRPSGKRLLLKGKIKQQITSIYFSSKQRYGSPRITFELNSLGYKISRITVAKYMKELGLRSKLSKKFKVTTNSKHNYLVAENVLDRHFIAEKPAQVWVSDITYIQTKEGFLYLTTVIDLYDRKIIGWSLSKGMNTGETSLAAWKMAFKNRKIGESLIFHSDRGVQYASRKFANTLEFYGITRSMSRRGNCWDNVVAESFFKSLKTELIYGNKLISKEKNGVGNF</sequence>
<evidence type="ECO:0000313" key="3">
    <source>
        <dbReference type="Proteomes" id="UP000185781"/>
    </source>
</evidence>
<reference evidence="2 3" key="1">
    <citation type="submission" date="2017-01" db="EMBL/GenBank/DDBJ databases">
        <authorList>
            <person name="Mah S.A."/>
            <person name="Swanson W.J."/>
            <person name="Moy G.W."/>
            <person name="Vacquier V.D."/>
        </authorList>
    </citation>
    <scope>NUCLEOTIDE SEQUENCE [LARGE SCALE GENOMIC DNA]</scope>
    <source>
        <strain evidence="2 3">DSM 18014</strain>
    </source>
</reference>
<proteinExistence type="predicted"/>
<name>A0A1N7QZU8_9FLAO</name>
<dbReference type="Proteomes" id="UP000185781">
    <property type="component" value="Unassembled WGS sequence"/>
</dbReference>
<dbReference type="STRING" id="373672.SAMN05421785_12810"/>
<protein>
    <submittedName>
        <fullName evidence="2">Transposase InsO and inactivated derivatives</fullName>
    </submittedName>
</protein>
<feature type="domain" description="Integrase catalytic" evidence="1">
    <location>
        <begin position="122"/>
        <end position="257"/>
    </location>
</feature>
<dbReference type="InterPro" id="IPR036397">
    <property type="entry name" value="RNaseH_sf"/>
</dbReference>
<evidence type="ECO:0000313" key="2">
    <source>
        <dbReference type="EMBL" id="SIT28386.1"/>
    </source>
</evidence>
<dbReference type="SUPFAM" id="SSF53098">
    <property type="entry name" value="Ribonuclease H-like"/>
    <property type="match status" value="1"/>
</dbReference>